<feature type="compositionally biased region" description="Polar residues" evidence="1">
    <location>
        <begin position="1"/>
        <end position="10"/>
    </location>
</feature>
<dbReference type="SUPFAM" id="SSF53335">
    <property type="entry name" value="S-adenosyl-L-methionine-dependent methyltransferases"/>
    <property type="match status" value="1"/>
</dbReference>
<keyword evidence="3" id="KW-1185">Reference proteome</keyword>
<dbReference type="OrthoDB" id="2013972at2759"/>
<protein>
    <recommendedName>
        <fullName evidence="4">Methyltransferase domain-containing protein</fullName>
    </recommendedName>
</protein>
<name>A0A1B9IZS9_9TREE</name>
<feature type="region of interest" description="Disordered" evidence="1">
    <location>
        <begin position="1"/>
        <end position="38"/>
    </location>
</feature>
<dbReference type="Gene3D" id="3.40.50.150">
    <property type="entry name" value="Vaccinia Virus protein VP39"/>
    <property type="match status" value="1"/>
</dbReference>
<dbReference type="STRING" id="1331196.A0A1B9IZS9"/>
<evidence type="ECO:0000256" key="1">
    <source>
        <dbReference type="SAM" id="MobiDB-lite"/>
    </source>
</evidence>
<dbReference type="InterPro" id="IPR029063">
    <property type="entry name" value="SAM-dependent_MTases_sf"/>
</dbReference>
<accession>A0A1B9IZS9</accession>
<evidence type="ECO:0008006" key="4">
    <source>
        <dbReference type="Google" id="ProtNLM"/>
    </source>
</evidence>
<sequence>MSFQGSSSPTRSHEDRYASHSNTRDDDDNDEIESRHSGQNTDFSEAAYFVEAERTYNNASWVYRLPADQEEVVRQDRLHYILLGILPGLYRGPVEQILKNDRSRRKRILDIGCGTGLWIQEMAELFQHVDCIGIDITPFQHDSQFRNCTFMQVNAPSGLRTFGNGSFDVVHIRQMVQATNDYPSIIREAHRLLRPGGILLVHEPQMQLHSAWEGFGPKDLAPCLAQMISYIEAACRYRGIDTELFGRIHQVLAEAGFDPDGIDVYYHYRHACPDDPQSEVGMNEITHAISFFYAARLMILETGAVDEDEFDRLMPGVLDEVSGRSGGIAGPLGAQGLLSPWGYWWVIKGA</sequence>
<dbReference type="AlphaFoldDB" id="A0A1B9IZS9"/>
<evidence type="ECO:0000313" key="3">
    <source>
        <dbReference type="Proteomes" id="UP000092583"/>
    </source>
</evidence>
<organism evidence="2 3">
    <name type="scientific">Kwoniella mangroviensis CBS 10435</name>
    <dbReference type="NCBI Taxonomy" id="1331196"/>
    <lineage>
        <taxon>Eukaryota</taxon>
        <taxon>Fungi</taxon>
        <taxon>Dikarya</taxon>
        <taxon>Basidiomycota</taxon>
        <taxon>Agaricomycotina</taxon>
        <taxon>Tremellomycetes</taxon>
        <taxon>Tremellales</taxon>
        <taxon>Cryptococcaceae</taxon>
        <taxon>Kwoniella</taxon>
    </lineage>
</organism>
<proteinExistence type="predicted"/>
<evidence type="ECO:0000313" key="2">
    <source>
        <dbReference type="EMBL" id="OCF61023.1"/>
    </source>
</evidence>
<dbReference type="EMBL" id="KI669459">
    <property type="protein sequence ID" value="OCF61023.1"/>
    <property type="molecule type" value="Genomic_DNA"/>
</dbReference>
<feature type="compositionally biased region" description="Basic and acidic residues" evidence="1">
    <location>
        <begin position="11"/>
        <end position="24"/>
    </location>
</feature>
<dbReference type="Pfam" id="PF13489">
    <property type="entry name" value="Methyltransf_23"/>
    <property type="match status" value="1"/>
</dbReference>
<reference evidence="3" key="2">
    <citation type="submission" date="2013-12" db="EMBL/GenBank/DDBJ databases">
        <title>Evolution of pathogenesis and genome organization in the Tremellales.</title>
        <authorList>
            <person name="Cuomo C."/>
            <person name="Litvintseva A."/>
            <person name="Heitman J."/>
            <person name="Chen Y."/>
            <person name="Sun S."/>
            <person name="Springer D."/>
            <person name="Dromer F."/>
            <person name="Young S."/>
            <person name="Zeng Q."/>
            <person name="Chapman S."/>
            <person name="Gujja S."/>
            <person name="Saif S."/>
            <person name="Birren B."/>
        </authorList>
    </citation>
    <scope>NUCLEOTIDE SEQUENCE [LARGE SCALE GENOMIC DNA]</scope>
    <source>
        <strain evidence="3">CBS 10435</strain>
    </source>
</reference>
<gene>
    <name evidence="2" type="ORF">L486_00667</name>
</gene>
<dbReference type="PANTHER" id="PTHR43591">
    <property type="entry name" value="METHYLTRANSFERASE"/>
    <property type="match status" value="1"/>
</dbReference>
<reference evidence="2 3" key="1">
    <citation type="submission" date="2013-07" db="EMBL/GenBank/DDBJ databases">
        <title>The Genome Sequence of Kwoniella mangroviensis CBS10435.</title>
        <authorList>
            <consortium name="The Broad Institute Genome Sequencing Platform"/>
            <person name="Cuomo C."/>
            <person name="Litvintseva A."/>
            <person name="Chen Y."/>
            <person name="Heitman J."/>
            <person name="Sun S."/>
            <person name="Springer D."/>
            <person name="Dromer F."/>
            <person name="Young S.K."/>
            <person name="Zeng Q."/>
            <person name="Gargeya S."/>
            <person name="Fitzgerald M."/>
            <person name="Abouelleil A."/>
            <person name="Alvarado L."/>
            <person name="Berlin A.M."/>
            <person name="Chapman S.B."/>
            <person name="Dewar J."/>
            <person name="Goldberg J."/>
            <person name="Griggs A."/>
            <person name="Gujja S."/>
            <person name="Hansen M."/>
            <person name="Howarth C."/>
            <person name="Imamovic A."/>
            <person name="Larimer J."/>
            <person name="McCowan C."/>
            <person name="Murphy C."/>
            <person name="Pearson M."/>
            <person name="Priest M."/>
            <person name="Roberts A."/>
            <person name="Saif S."/>
            <person name="Shea T."/>
            <person name="Sykes S."/>
            <person name="Wortman J."/>
            <person name="Nusbaum C."/>
            <person name="Birren B."/>
        </authorList>
    </citation>
    <scope>NUCLEOTIDE SEQUENCE [LARGE SCALE GENOMIC DNA]</scope>
    <source>
        <strain evidence="2 3">CBS 10435</strain>
    </source>
</reference>
<dbReference type="Proteomes" id="UP000092583">
    <property type="component" value="Unassembled WGS sequence"/>
</dbReference>
<dbReference type="CDD" id="cd02440">
    <property type="entry name" value="AdoMet_MTases"/>
    <property type="match status" value="1"/>
</dbReference>